<dbReference type="PRINTS" id="PR00722">
    <property type="entry name" value="CHYMOTRYPSIN"/>
</dbReference>
<dbReference type="GO" id="GO:0006508">
    <property type="term" value="P:proteolysis"/>
    <property type="evidence" value="ECO:0007669"/>
    <property type="project" value="UniProtKB-KW"/>
</dbReference>
<dbReference type="InterPro" id="IPR033116">
    <property type="entry name" value="TRYPSIN_SER"/>
</dbReference>
<keyword evidence="2" id="KW-0378">Hydrolase</keyword>
<dbReference type="EMBL" id="BOPG01000075">
    <property type="protein sequence ID" value="GIJ62127.1"/>
    <property type="molecule type" value="Genomic_DNA"/>
</dbReference>
<dbReference type="PANTHER" id="PTHR24260">
    <property type="match status" value="1"/>
</dbReference>
<dbReference type="InterPro" id="IPR009003">
    <property type="entry name" value="Peptidase_S1_PA"/>
</dbReference>
<keyword evidence="2 5" id="KW-0645">Protease</keyword>
<feature type="domain" description="Peptidase S1" evidence="4">
    <location>
        <begin position="28"/>
        <end position="270"/>
    </location>
</feature>
<keyword evidence="1" id="KW-1015">Disulfide bond</keyword>
<dbReference type="Proteomes" id="UP000612585">
    <property type="component" value="Unassembled WGS sequence"/>
</dbReference>
<dbReference type="SMART" id="SM00020">
    <property type="entry name" value="Tryp_SPc"/>
    <property type="match status" value="1"/>
</dbReference>
<feature type="chain" id="PRO_5035213307" evidence="3">
    <location>
        <begin position="28"/>
        <end position="301"/>
    </location>
</feature>
<protein>
    <submittedName>
        <fullName evidence="5">Serine protease</fullName>
    </submittedName>
</protein>
<reference evidence="5" key="1">
    <citation type="submission" date="2021-01" db="EMBL/GenBank/DDBJ databases">
        <title>Whole genome shotgun sequence of Virgisporangium aurantiacum NBRC 16421.</title>
        <authorList>
            <person name="Komaki H."/>
            <person name="Tamura T."/>
        </authorList>
    </citation>
    <scope>NUCLEOTIDE SEQUENCE</scope>
    <source>
        <strain evidence="5">NBRC 16421</strain>
    </source>
</reference>
<dbReference type="SUPFAM" id="SSF50494">
    <property type="entry name" value="Trypsin-like serine proteases"/>
    <property type="match status" value="1"/>
</dbReference>
<dbReference type="InterPro" id="IPR001314">
    <property type="entry name" value="Peptidase_S1A"/>
</dbReference>
<dbReference type="PROSITE" id="PS00134">
    <property type="entry name" value="TRYPSIN_HIS"/>
    <property type="match status" value="1"/>
</dbReference>
<evidence type="ECO:0000256" key="2">
    <source>
        <dbReference type="RuleBase" id="RU363034"/>
    </source>
</evidence>
<sequence>MKPLTRSMTLVVTFLAAFVAGSPPATAIVGGHDATQTYPGMASLTVAMADGRTAWCGASLISPRWLLTAAHCVSEDAAAPMPVAVPGSTVTARVGSNDRTQGGTVVTGQQVFLPPDWNWGMPTGRPVSDLALVKLTRPAYVPLMPLGARQVPETAAVRPIGWGLTQFPPPPGIPPAEAIPTMLQERDATRLAASACDGGFMSAGEICVSPASCFGDSGGPLLRPVHGDHRWATVGITSRGTTAGAQCVGPRVYTDPTYPPFVLWMAKTMLTSKIQPCTCPPTPYAATDSTRADRFKPLITT</sequence>
<keyword evidence="6" id="KW-1185">Reference proteome</keyword>
<feature type="signal peptide" evidence="3">
    <location>
        <begin position="1"/>
        <end position="27"/>
    </location>
</feature>
<evidence type="ECO:0000256" key="3">
    <source>
        <dbReference type="SAM" id="SignalP"/>
    </source>
</evidence>
<accession>A0A8J4E7U3</accession>
<keyword evidence="3" id="KW-0732">Signal</keyword>
<organism evidence="5 6">
    <name type="scientific">Virgisporangium aurantiacum</name>
    <dbReference type="NCBI Taxonomy" id="175570"/>
    <lineage>
        <taxon>Bacteria</taxon>
        <taxon>Bacillati</taxon>
        <taxon>Actinomycetota</taxon>
        <taxon>Actinomycetes</taxon>
        <taxon>Micromonosporales</taxon>
        <taxon>Micromonosporaceae</taxon>
        <taxon>Virgisporangium</taxon>
    </lineage>
</organism>
<evidence type="ECO:0000313" key="6">
    <source>
        <dbReference type="Proteomes" id="UP000612585"/>
    </source>
</evidence>
<dbReference type="InterPro" id="IPR043504">
    <property type="entry name" value="Peptidase_S1_PA_chymotrypsin"/>
</dbReference>
<dbReference type="GO" id="GO:0004252">
    <property type="term" value="F:serine-type endopeptidase activity"/>
    <property type="evidence" value="ECO:0007669"/>
    <property type="project" value="InterPro"/>
</dbReference>
<dbReference type="AlphaFoldDB" id="A0A8J4E7U3"/>
<dbReference type="Pfam" id="PF00089">
    <property type="entry name" value="Trypsin"/>
    <property type="match status" value="1"/>
</dbReference>
<dbReference type="Gene3D" id="2.40.10.10">
    <property type="entry name" value="Trypsin-like serine proteases"/>
    <property type="match status" value="1"/>
</dbReference>
<dbReference type="PROSITE" id="PS50240">
    <property type="entry name" value="TRYPSIN_DOM"/>
    <property type="match status" value="1"/>
</dbReference>
<dbReference type="InterPro" id="IPR051333">
    <property type="entry name" value="CLIP_Serine_Protease"/>
</dbReference>
<proteinExistence type="predicted"/>
<dbReference type="InterPro" id="IPR001254">
    <property type="entry name" value="Trypsin_dom"/>
</dbReference>
<dbReference type="PANTHER" id="PTHR24260:SF132">
    <property type="entry name" value="PEPTIDASE S1 DOMAIN-CONTAINING PROTEIN"/>
    <property type="match status" value="1"/>
</dbReference>
<evidence type="ECO:0000259" key="4">
    <source>
        <dbReference type="PROSITE" id="PS50240"/>
    </source>
</evidence>
<keyword evidence="2" id="KW-0720">Serine protease</keyword>
<name>A0A8J4E7U3_9ACTN</name>
<evidence type="ECO:0000313" key="5">
    <source>
        <dbReference type="EMBL" id="GIJ62127.1"/>
    </source>
</evidence>
<dbReference type="CDD" id="cd00190">
    <property type="entry name" value="Tryp_SPc"/>
    <property type="match status" value="1"/>
</dbReference>
<dbReference type="InterPro" id="IPR018114">
    <property type="entry name" value="TRYPSIN_HIS"/>
</dbReference>
<gene>
    <name evidence="5" type="ORF">Vau01_096430</name>
</gene>
<dbReference type="PROSITE" id="PS00135">
    <property type="entry name" value="TRYPSIN_SER"/>
    <property type="match status" value="1"/>
</dbReference>
<evidence type="ECO:0000256" key="1">
    <source>
        <dbReference type="ARBA" id="ARBA00023157"/>
    </source>
</evidence>
<comment type="caution">
    <text evidence="5">The sequence shown here is derived from an EMBL/GenBank/DDBJ whole genome shotgun (WGS) entry which is preliminary data.</text>
</comment>